<gene>
    <name evidence="1" type="ORF">RRF57_011819</name>
</gene>
<evidence type="ECO:0000313" key="1">
    <source>
        <dbReference type="EMBL" id="KAK5636107.1"/>
    </source>
</evidence>
<dbReference type="AlphaFoldDB" id="A0AAN7ZAD5"/>
<dbReference type="Proteomes" id="UP001305414">
    <property type="component" value="Unassembled WGS sequence"/>
</dbReference>
<comment type="caution">
    <text evidence="1">The sequence shown here is derived from an EMBL/GenBank/DDBJ whole genome shotgun (WGS) entry which is preliminary data.</text>
</comment>
<accession>A0AAN7ZAD5</accession>
<name>A0AAN7ZAD5_9PEZI</name>
<keyword evidence="2" id="KW-1185">Reference proteome</keyword>
<protein>
    <submittedName>
        <fullName evidence="1">Uncharacterized protein</fullName>
    </submittedName>
</protein>
<dbReference type="EMBL" id="JAWHQM010000062">
    <property type="protein sequence ID" value="KAK5636107.1"/>
    <property type="molecule type" value="Genomic_DNA"/>
</dbReference>
<evidence type="ECO:0000313" key="2">
    <source>
        <dbReference type="Proteomes" id="UP001305414"/>
    </source>
</evidence>
<reference evidence="1 2" key="1">
    <citation type="submission" date="2023-10" db="EMBL/GenBank/DDBJ databases">
        <title>Draft genome sequence of Xylaria bambusicola isolate GMP-LS, the root and basal stem rot pathogen of sugarcane in Indonesia.</title>
        <authorList>
            <person name="Selvaraj P."/>
            <person name="Muralishankar V."/>
            <person name="Muruganantham S."/>
            <person name="Sp S."/>
            <person name="Haryani S."/>
            <person name="Lau K.J.X."/>
            <person name="Naqvi N.I."/>
        </authorList>
    </citation>
    <scope>NUCLEOTIDE SEQUENCE [LARGE SCALE GENOMIC DNA]</scope>
    <source>
        <strain evidence="1">GMP-LS</strain>
    </source>
</reference>
<sequence length="134" mass="15161">MKQQLSRSYHATGTRWARSFGAVIRHNCGDSVALLAEESVDRINVIARFKYQFCEEAVLEILAYVQVVNHDINSQSPKQIRLTNQRPLGSRGELIAPAEMITSWRASTTQDLRSQKGVGPLLQRHQPLMKAFQV</sequence>
<organism evidence="1 2">
    <name type="scientific">Xylaria bambusicola</name>
    <dbReference type="NCBI Taxonomy" id="326684"/>
    <lineage>
        <taxon>Eukaryota</taxon>
        <taxon>Fungi</taxon>
        <taxon>Dikarya</taxon>
        <taxon>Ascomycota</taxon>
        <taxon>Pezizomycotina</taxon>
        <taxon>Sordariomycetes</taxon>
        <taxon>Xylariomycetidae</taxon>
        <taxon>Xylariales</taxon>
        <taxon>Xylariaceae</taxon>
        <taxon>Xylaria</taxon>
    </lineage>
</organism>
<proteinExistence type="predicted"/>